<dbReference type="OrthoDB" id="3514033at2759"/>
<comment type="caution">
    <text evidence="3">The sequence shown here is derived from an EMBL/GenBank/DDBJ whole genome shotgun (WGS) entry which is preliminary data.</text>
</comment>
<evidence type="ECO:0000259" key="2">
    <source>
        <dbReference type="Pfam" id="PF12898"/>
    </source>
</evidence>
<organism evidence="3 4">
    <name type="scientific">Modicella reniformis</name>
    <dbReference type="NCBI Taxonomy" id="1440133"/>
    <lineage>
        <taxon>Eukaryota</taxon>
        <taxon>Fungi</taxon>
        <taxon>Fungi incertae sedis</taxon>
        <taxon>Mucoromycota</taxon>
        <taxon>Mortierellomycotina</taxon>
        <taxon>Mortierellomycetes</taxon>
        <taxon>Mortierellales</taxon>
        <taxon>Mortierellaceae</taxon>
        <taxon>Modicella</taxon>
    </lineage>
</organism>
<proteinExistence type="predicted"/>
<feature type="region of interest" description="Disordered" evidence="1">
    <location>
        <begin position="1"/>
        <end position="22"/>
    </location>
</feature>
<keyword evidence="4" id="KW-1185">Reference proteome</keyword>
<dbReference type="EMBL" id="JAAAHW010006302">
    <property type="protein sequence ID" value="KAF9963325.1"/>
    <property type="molecule type" value="Genomic_DNA"/>
</dbReference>
<accession>A0A9P6J5N9</accession>
<dbReference type="AlphaFoldDB" id="A0A9P6J5N9"/>
<evidence type="ECO:0000256" key="1">
    <source>
        <dbReference type="SAM" id="MobiDB-lite"/>
    </source>
</evidence>
<reference evidence="3" key="1">
    <citation type="journal article" date="2020" name="Fungal Divers.">
        <title>Resolving the Mortierellaceae phylogeny through synthesis of multi-gene phylogenetics and phylogenomics.</title>
        <authorList>
            <person name="Vandepol N."/>
            <person name="Liber J."/>
            <person name="Desiro A."/>
            <person name="Na H."/>
            <person name="Kennedy M."/>
            <person name="Barry K."/>
            <person name="Grigoriev I.V."/>
            <person name="Miller A.N."/>
            <person name="O'Donnell K."/>
            <person name="Stajich J.E."/>
            <person name="Bonito G."/>
        </authorList>
    </citation>
    <scope>NUCLEOTIDE SEQUENCE</scope>
    <source>
        <strain evidence="3">MES-2147</strain>
    </source>
</reference>
<feature type="domain" description="Stc1" evidence="2">
    <location>
        <begin position="33"/>
        <end position="108"/>
    </location>
</feature>
<protein>
    <recommendedName>
        <fullName evidence="2">Stc1 domain-containing protein</fullName>
    </recommendedName>
</protein>
<sequence>MSGYKQRPTNTAGRAPNPANNRQFLTNGNSLYCYGCEKNKPRLAFTETQLKKYGSNNPKKEHQIMCKECTPTQATTLKCNSCSKTLPLEDFSKTQRKRQERATCMECRRYHEDDDSGEELELDDDPDWHDDDIDELL</sequence>
<evidence type="ECO:0000313" key="4">
    <source>
        <dbReference type="Proteomes" id="UP000749646"/>
    </source>
</evidence>
<dbReference type="InterPro" id="IPR024630">
    <property type="entry name" value="Stc1"/>
</dbReference>
<feature type="compositionally biased region" description="Acidic residues" evidence="1">
    <location>
        <begin position="113"/>
        <end position="137"/>
    </location>
</feature>
<dbReference type="Proteomes" id="UP000749646">
    <property type="component" value="Unassembled WGS sequence"/>
</dbReference>
<name>A0A9P6J5N9_9FUNG</name>
<feature type="compositionally biased region" description="Polar residues" evidence="1">
    <location>
        <begin position="7"/>
        <end position="22"/>
    </location>
</feature>
<feature type="region of interest" description="Disordered" evidence="1">
    <location>
        <begin position="112"/>
        <end position="137"/>
    </location>
</feature>
<gene>
    <name evidence="3" type="ORF">BGZ65_004363</name>
</gene>
<evidence type="ECO:0000313" key="3">
    <source>
        <dbReference type="EMBL" id="KAF9963325.1"/>
    </source>
</evidence>
<dbReference type="Pfam" id="PF12898">
    <property type="entry name" value="Stc1"/>
    <property type="match status" value="1"/>
</dbReference>